<feature type="transmembrane region" description="Helical" evidence="6">
    <location>
        <begin position="258"/>
        <end position="280"/>
    </location>
</feature>
<comment type="subcellular location">
    <subcellularLocation>
        <location evidence="1">Cell membrane</location>
        <topology evidence="1">Multi-pass membrane protein</topology>
    </subcellularLocation>
</comment>
<protein>
    <recommendedName>
        <fullName evidence="9">MFS transporter</fullName>
    </recommendedName>
</protein>
<dbReference type="InterPro" id="IPR011701">
    <property type="entry name" value="MFS"/>
</dbReference>
<feature type="transmembrane region" description="Helical" evidence="6">
    <location>
        <begin position="52"/>
        <end position="77"/>
    </location>
</feature>
<name>A0A4Y9VTG0_9PROT</name>
<evidence type="ECO:0000256" key="2">
    <source>
        <dbReference type="ARBA" id="ARBA00022475"/>
    </source>
</evidence>
<keyword evidence="5 6" id="KW-0472">Membrane</keyword>
<sequence>MSQSNTLNTQRPLLATHHFTYSFVGLALMSGITIGMNKILVTLLALHLNAESWQIGLLIGAESLSMMLMSLPAGIFISRFSARWVYAISSLGAMTLYPLIGYSTSWYLAAIFLFIAGICIPFRVVAMNTSWLERLPEVGTSRGGWYRGTLMLGIGLVGPLLGNLVSSHLGIQGSYWITSILFAVMSFYGFTILSRTRAADSAKSVRGGVKEMLQYLTDPMVRQVCIYDGLGGMVRGFFGTFIIVIAVRQFHWTAQQGITLMVVEGAAFVAVLLLLGHVVAKLGEKLTYNLSHASLIIGLAFLGLSSGVVGLLIGAVLQAIGQAFNHLVNISRLAHSGKNMGHVSGLFTMVGMAGGFVGATLGGFLSKGFVLQDIFLLWIPIWLAVCPGFRAFISSNFKKLAA</sequence>
<accession>A0A4Y9VTG0</accession>
<feature type="transmembrane region" description="Helical" evidence="6">
    <location>
        <begin position="174"/>
        <end position="193"/>
    </location>
</feature>
<evidence type="ECO:0000256" key="6">
    <source>
        <dbReference type="SAM" id="Phobius"/>
    </source>
</evidence>
<feature type="transmembrane region" description="Helical" evidence="6">
    <location>
        <begin position="84"/>
        <end position="100"/>
    </location>
</feature>
<proteinExistence type="predicted"/>
<feature type="transmembrane region" description="Helical" evidence="6">
    <location>
        <begin position="340"/>
        <end position="362"/>
    </location>
</feature>
<dbReference type="AlphaFoldDB" id="A0A4Y9VTG0"/>
<feature type="transmembrane region" description="Helical" evidence="6">
    <location>
        <begin position="145"/>
        <end position="162"/>
    </location>
</feature>
<feature type="transmembrane region" description="Helical" evidence="6">
    <location>
        <begin position="21"/>
        <end position="46"/>
    </location>
</feature>
<dbReference type="Pfam" id="PF07690">
    <property type="entry name" value="MFS_1"/>
    <property type="match status" value="1"/>
</dbReference>
<dbReference type="PANTHER" id="PTHR23513">
    <property type="entry name" value="INTEGRAL MEMBRANE EFFLUX PROTEIN-RELATED"/>
    <property type="match status" value="1"/>
</dbReference>
<keyword evidence="8" id="KW-1185">Reference proteome</keyword>
<evidence type="ECO:0008006" key="9">
    <source>
        <dbReference type="Google" id="ProtNLM"/>
    </source>
</evidence>
<evidence type="ECO:0000256" key="4">
    <source>
        <dbReference type="ARBA" id="ARBA00022989"/>
    </source>
</evidence>
<dbReference type="GO" id="GO:0005886">
    <property type="term" value="C:plasma membrane"/>
    <property type="evidence" value="ECO:0007669"/>
    <property type="project" value="UniProtKB-SubCell"/>
</dbReference>
<dbReference type="SUPFAM" id="SSF103473">
    <property type="entry name" value="MFS general substrate transporter"/>
    <property type="match status" value="1"/>
</dbReference>
<evidence type="ECO:0000313" key="7">
    <source>
        <dbReference type="EMBL" id="TFW72266.1"/>
    </source>
</evidence>
<reference evidence="7 8" key="1">
    <citation type="submission" date="2018-02" db="EMBL/GenBank/DDBJ databases">
        <title>A novel lanthanide dependent methylotroph, Methylotenera sp. La3113.</title>
        <authorList>
            <person name="Lv H."/>
            <person name="Tani A."/>
        </authorList>
    </citation>
    <scope>NUCLEOTIDE SEQUENCE [LARGE SCALE GENOMIC DNA]</scope>
    <source>
        <strain evidence="7 8">La3113</strain>
    </source>
</reference>
<dbReference type="Proteomes" id="UP000297706">
    <property type="component" value="Unassembled WGS sequence"/>
</dbReference>
<comment type="caution">
    <text evidence="7">The sequence shown here is derived from an EMBL/GenBank/DDBJ whole genome shotgun (WGS) entry which is preliminary data.</text>
</comment>
<evidence type="ECO:0000256" key="3">
    <source>
        <dbReference type="ARBA" id="ARBA00022692"/>
    </source>
</evidence>
<feature type="transmembrane region" description="Helical" evidence="6">
    <location>
        <begin position="106"/>
        <end position="125"/>
    </location>
</feature>
<keyword evidence="4 6" id="KW-1133">Transmembrane helix</keyword>
<keyword evidence="2" id="KW-1003">Cell membrane</keyword>
<dbReference type="Gene3D" id="1.20.1250.20">
    <property type="entry name" value="MFS general substrate transporter like domains"/>
    <property type="match status" value="1"/>
</dbReference>
<dbReference type="EMBL" id="PQVH01000006">
    <property type="protein sequence ID" value="TFW72266.1"/>
    <property type="molecule type" value="Genomic_DNA"/>
</dbReference>
<organism evidence="7 8">
    <name type="scientific">Methylotenera oryzisoli</name>
    <dbReference type="NCBI Taxonomy" id="2080758"/>
    <lineage>
        <taxon>Bacteria</taxon>
        <taxon>Pseudomonadati</taxon>
        <taxon>Pseudomonadota</taxon>
        <taxon>Betaproteobacteria</taxon>
        <taxon>Nitrosomonadales</taxon>
        <taxon>Methylophilaceae</taxon>
        <taxon>Methylotenera</taxon>
    </lineage>
</organism>
<feature type="transmembrane region" description="Helical" evidence="6">
    <location>
        <begin position="292"/>
        <end position="320"/>
    </location>
</feature>
<dbReference type="InterPro" id="IPR036259">
    <property type="entry name" value="MFS_trans_sf"/>
</dbReference>
<dbReference type="PANTHER" id="PTHR23513:SF11">
    <property type="entry name" value="STAPHYLOFERRIN A TRANSPORTER"/>
    <property type="match status" value="1"/>
</dbReference>
<dbReference type="OrthoDB" id="8699103at2"/>
<gene>
    <name evidence="7" type="ORF">C3Y98_03950</name>
</gene>
<dbReference type="RefSeq" id="WP_135276809.1">
    <property type="nucleotide sequence ID" value="NZ_PQVH01000006.1"/>
</dbReference>
<dbReference type="GO" id="GO:0022857">
    <property type="term" value="F:transmembrane transporter activity"/>
    <property type="evidence" value="ECO:0007669"/>
    <property type="project" value="InterPro"/>
</dbReference>
<evidence type="ECO:0000256" key="1">
    <source>
        <dbReference type="ARBA" id="ARBA00004651"/>
    </source>
</evidence>
<keyword evidence="3 6" id="KW-0812">Transmembrane</keyword>
<evidence type="ECO:0000313" key="8">
    <source>
        <dbReference type="Proteomes" id="UP000297706"/>
    </source>
</evidence>
<feature type="transmembrane region" description="Helical" evidence="6">
    <location>
        <begin position="374"/>
        <end position="393"/>
    </location>
</feature>
<evidence type="ECO:0000256" key="5">
    <source>
        <dbReference type="ARBA" id="ARBA00023136"/>
    </source>
</evidence>